<dbReference type="Proteomes" id="UP000244077">
    <property type="component" value="Unassembled WGS sequence"/>
</dbReference>
<evidence type="ECO:0000313" key="2">
    <source>
        <dbReference type="Proteomes" id="UP000244077"/>
    </source>
</evidence>
<evidence type="ECO:0000313" key="1">
    <source>
        <dbReference type="EMBL" id="PTQ74595.1"/>
    </source>
</evidence>
<keyword evidence="2" id="KW-1185">Reference proteome</keyword>
<reference evidence="1 2" key="1">
    <citation type="submission" date="2018-04" db="EMBL/GenBank/DDBJ databases">
        <title>Genomic Encyclopedia of Archaeal and Bacterial Type Strains, Phase II (KMG-II): from individual species to whole genera.</title>
        <authorList>
            <person name="Goeker M."/>
        </authorList>
    </citation>
    <scope>NUCLEOTIDE SEQUENCE [LARGE SCALE GENOMIC DNA]</scope>
    <source>
        <strain evidence="1 2">DSM 100434</strain>
    </source>
</reference>
<comment type="caution">
    <text evidence="1">The sequence shown here is derived from an EMBL/GenBank/DDBJ whole genome shotgun (WGS) entry which is preliminary data.</text>
</comment>
<organism evidence="1 2">
    <name type="scientific">Celeribacter persicus</name>
    <dbReference type="NCBI Taxonomy" id="1651082"/>
    <lineage>
        <taxon>Bacteria</taxon>
        <taxon>Pseudomonadati</taxon>
        <taxon>Pseudomonadota</taxon>
        <taxon>Alphaproteobacteria</taxon>
        <taxon>Rhodobacterales</taxon>
        <taxon>Roseobacteraceae</taxon>
        <taxon>Celeribacter</taxon>
    </lineage>
</organism>
<sequence length="57" mass="5950">MDATQFNDVTLMACANGELDELTFAKIRKAAADDPAITGRIEMFARTASALGTAATA</sequence>
<dbReference type="EMBL" id="QAOH01000004">
    <property type="protein sequence ID" value="PTQ74595.1"/>
    <property type="molecule type" value="Genomic_DNA"/>
</dbReference>
<name>A0A2T5HSM9_9RHOB</name>
<dbReference type="AlphaFoldDB" id="A0A2T5HSM9"/>
<protein>
    <submittedName>
        <fullName evidence="1">Uncharacterized protein</fullName>
    </submittedName>
</protein>
<gene>
    <name evidence="1" type="ORF">C8N42_104240</name>
</gene>
<dbReference type="RefSeq" id="WP_170109243.1">
    <property type="nucleotide sequence ID" value="NZ_QAOH01000004.1"/>
</dbReference>
<proteinExistence type="predicted"/>
<accession>A0A2T5HSM9</accession>